<evidence type="ECO:0008006" key="4">
    <source>
        <dbReference type="Google" id="ProtNLM"/>
    </source>
</evidence>
<dbReference type="OrthoDB" id="288267at2"/>
<dbReference type="STRING" id="292415.Tbd_1932"/>
<protein>
    <recommendedName>
        <fullName evidence="4">Transmembrane protein</fullName>
    </recommendedName>
</protein>
<dbReference type="AlphaFoldDB" id="Q3SHK1"/>
<reference evidence="2 3" key="1">
    <citation type="journal article" date="2006" name="J. Bacteriol.">
        <title>The genome sequence of the obligately chemolithoautotrophic, facultatively anaerobic bacterium Thiobacillus denitrificans.</title>
        <authorList>
            <person name="Beller H.R."/>
            <person name="Chain P.S."/>
            <person name="Letain T.E."/>
            <person name="Chakicherla A."/>
            <person name="Larimer F.W."/>
            <person name="Richardson P.M."/>
            <person name="Coleman M.A."/>
            <person name="Wood A.P."/>
            <person name="Kelly D.P."/>
        </authorList>
    </citation>
    <scope>NUCLEOTIDE SEQUENCE [LARGE SCALE GENOMIC DNA]</scope>
    <source>
        <strain evidence="2 3">ATCC 25259</strain>
    </source>
</reference>
<dbReference type="HOGENOM" id="CLU_119990_0_0_4"/>
<dbReference type="eggNOG" id="ENOG5032UM7">
    <property type="taxonomic scope" value="Bacteria"/>
</dbReference>
<accession>Q3SHK1</accession>
<keyword evidence="1" id="KW-0812">Transmembrane</keyword>
<feature type="transmembrane region" description="Helical" evidence="1">
    <location>
        <begin position="14"/>
        <end position="35"/>
    </location>
</feature>
<dbReference type="KEGG" id="tbd:Tbd_1932"/>
<dbReference type="RefSeq" id="WP_011312444.1">
    <property type="nucleotide sequence ID" value="NC_007404.1"/>
</dbReference>
<sequence length="170" mass="18589">MKVQRPAQHKRRSLSRGLISGSVAAITSTAALLLLSKKDSRTALSAQNAVSHWVWGEEATHRHGLSVRHTLVGYGIHHASAVFWGVIYERLTRSRPLPPAAELLRATAFAGLANFVDYRLTPQRFKPGFERHLSTSSLAIVYGAFAVGIAAGHLLQQRPRRAADAPPLRS</sequence>
<evidence type="ECO:0000313" key="2">
    <source>
        <dbReference type="EMBL" id="AAZ97885.1"/>
    </source>
</evidence>
<organism evidence="2 3">
    <name type="scientific">Thiobacillus denitrificans (strain ATCC 25259 / T1)</name>
    <dbReference type="NCBI Taxonomy" id="292415"/>
    <lineage>
        <taxon>Bacteria</taxon>
        <taxon>Pseudomonadati</taxon>
        <taxon>Pseudomonadota</taxon>
        <taxon>Betaproteobacteria</taxon>
        <taxon>Nitrosomonadales</taxon>
        <taxon>Thiobacillaceae</taxon>
        <taxon>Thiobacillus</taxon>
    </lineage>
</organism>
<dbReference type="EMBL" id="CP000116">
    <property type="protein sequence ID" value="AAZ97885.1"/>
    <property type="molecule type" value="Genomic_DNA"/>
</dbReference>
<evidence type="ECO:0000313" key="3">
    <source>
        <dbReference type="Proteomes" id="UP000008291"/>
    </source>
</evidence>
<name>Q3SHK1_THIDA</name>
<feature type="transmembrane region" description="Helical" evidence="1">
    <location>
        <begin position="133"/>
        <end position="155"/>
    </location>
</feature>
<keyword evidence="1" id="KW-0472">Membrane</keyword>
<evidence type="ECO:0000256" key="1">
    <source>
        <dbReference type="SAM" id="Phobius"/>
    </source>
</evidence>
<gene>
    <name evidence="2" type="ordered locus">Tbd_1932</name>
</gene>
<proteinExistence type="predicted"/>
<keyword evidence="1" id="KW-1133">Transmembrane helix</keyword>
<keyword evidence="3" id="KW-1185">Reference proteome</keyword>
<dbReference type="Proteomes" id="UP000008291">
    <property type="component" value="Chromosome"/>
</dbReference>